<evidence type="ECO:0000313" key="5">
    <source>
        <dbReference type="Proteomes" id="UP000694569"/>
    </source>
</evidence>
<feature type="compositionally biased region" description="Basic and acidic residues" evidence="3">
    <location>
        <begin position="147"/>
        <end position="160"/>
    </location>
</feature>
<dbReference type="Ensembl" id="ENSLLET00000020497.1">
    <property type="protein sequence ID" value="ENSLLEP00000019723.1"/>
    <property type="gene ID" value="ENSLLEG00000012143.1"/>
</dbReference>
<dbReference type="Proteomes" id="UP000694569">
    <property type="component" value="Unplaced"/>
</dbReference>
<dbReference type="PANTHER" id="PTHR23251:SF0">
    <property type="entry name" value="PROTEIN LYRIC"/>
    <property type="match status" value="1"/>
</dbReference>
<feature type="compositionally biased region" description="Polar residues" evidence="3">
    <location>
        <begin position="589"/>
        <end position="615"/>
    </location>
</feature>
<feature type="compositionally biased region" description="Acidic residues" evidence="3">
    <location>
        <begin position="398"/>
        <end position="413"/>
    </location>
</feature>
<feature type="region of interest" description="Disordered" evidence="3">
    <location>
        <begin position="368"/>
        <end position="642"/>
    </location>
</feature>
<organism evidence="4 5">
    <name type="scientific">Leptobrachium leishanense</name>
    <name type="common">Leishan spiny toad</name>
    <dbReference type="NCBI Taxonomy" id="445787"/>
    <lineage>
        <taxon>Eukaryota</taxon>
        <taxon>Metazoa</taxon>
        <taxon>Chordata</taxon>
        <taxon>Craniata</taxon>
        <taxon>Vertebrata</taxon>
        <taxon>Euteleostomi</taxon>
        <taxon>Amphibia</taxon>
        <taxon>Batrachia</taxon>
        <taxon>Anura</taxon>
        <taxon>Pelobatoidea</taxon>
        <taxon>Megophryidae</taxon>
        <taxon>Leptobrachium</taxon>
    </lineage>
</organism>
<feature type="compositionally biased region" description="Basic residues" evidence="3">
    <location>
        <begin position="435"/>
        <end position="445"/>
    </location>
</feature>
<dbReference type="GO" id="GO:0006357">
    <property type="term" value="P:regulation of transcription by RNA polymerase II"/>
    <property type="evidence" value="ECO:0007669"/>
    <property type="project" value="TreeGrafter"/>
</dbReference>
<dbReference type="GO" id="GO:0043066">
    <property type="term" value="P:negative regulation of apoptotic process"/>
    <property type="evidence" value="ECO:0007669"/>
    <property type="project" value="InterPro"/>
</dbReference>
<dbReference type="AlphaFoldDB" id="A0A8C5MYS7"/>
<dbReference type="PANTHER" id="PTHR23251">
    <property type="entry name" value="LYSINE-RICH CEACAM1 CO-ISOLATED PROTEIN LYRIC PROTEIN"/>
    <property type="match status" value="1"/>
</dbReference>
<dbReference type="OrthoDB" id="8918651at2759"/>
<keyword evidence="2" id="KW-0539">Nucleus</keyword>
<dbReference type="GO" id="GO:0005634">
    <property type="term" value="C:nucleus"/>
    <property type="evidence" value="ECO:0007669"/>
    <property type="project" value="UniProtKB-SubCell"/>
</dbReference>
<feature type="compositionally biased region" description="Low complexity" evidence="3">
    <location>
        <begin position="471"/>
        <end position="489"/>
    </location>
</feature>
<dbReference type="Pfam" id="PF15686">
    <property type="entry name" value="LYRIC"/>
    <property type="match status" value="1"/>
</dbReference>
<feature type="region of interest" description="Disordered" evidence="3">
    <location>
        <begin position="147"/>
        <end position="216"/>
    </location>
</feature>
<reference evidence="4" key="1">
    <citation type="submission" date="2025-08" db="UniProtKB">
        <authorList>
            <consortium name="Ensembl"/>
        </authorList>
    </citation>
    <scope>IDENTIFICATION</scope>
</reference>
<dbReference type="GO" id="GO:0043123">
    <property type="term" value="P:positive regulation of canonical NF-kappaB signal transduction"/>
    <property type="evidence" value="ECO:0007669"/>
    <property type="project" value="InterPro"/>
</dbReference>
<feature type="compositionally biased region" description="Basic residues" evidence="3">
    <location>
        <begin position="161"/>
        <end position="170"/>
    </location>
</feature>
<comment type="subcellular location">
    <subcellularLocation>
        <location evidence="1">Nucleus</location>
    </subcellularLocation>
</comment>
<feature type="region of interest" description="Disordered" evidence="3">
    <location>
        <begin position="232"/>
        <end position="252"/>
    </location>
</feature>
<dbReference type="GO" id="GO:0003712">
    <property type="term" value="F:transcription coregulator activity"/>
    <property type="evidence" value="ECO:0007669"/>
    <property type="project" value="TreeGrafter"/>
</dbReference>
<reference evidence="4" key="2">
    <citation type="submission" date="2025-09" db="UniProtKB">
        <authorList>
            <consortium name="Ensembl"/>
        </authorList>
    </citation>
    <scope>IDENTIFICATION</scope>
</reference>
<evidence type="ECO:0000313" key="4">
    <source>
        <dbReference type="Ensembl" id="ENSLLEP00000019723.1"/>
    </source>
</evidence>
<dbReference type="GeneTree" id="ENSGT00940000154181"/>
<dbReference type="InterPro" id="IPR031402">
    <property type="entry name" value="LYRIC"/>
</dbReference>
<protein>
    <submittedName>
        <fullName evidence="4">Metadherin</fullName>
    </submittedName>
</protein>
<accession>A0A8C5MYS7</accession>
<proteinExistence type="predicted"/>
<sequence length="656" mass="71937">MSQPRGSTGPPFSVAPASRVTTGRFSFPPPFGAVLSASDAGWNSHHVFGFARDRVLLREEPQGPGAEHHVHQAGSFTQAGRLHWTLRLLCCSSVLLLSPDVVTWMKGRRKCSMHVGGKHTAFSMYEARWPNGRPVELVQEAITTVKRDSVKQQTEAEKKNDKNKKNKKRLRSDSKPTQSTANTEKKDAEEGNWETKISNREKRQQRKRDKGTDSDLSEVAASFISETFTSLSAPPAGVRKTKGSSEVSAVNGSTWNEKPAKLITPQLVEEKWVPAAPSGKKKAEPCTWNPETGDANGKDWSVPWSERAIFPGLAPWSAVDGRVNKVDPRPPSFSTIGLNHAIPAVLNDPGTRPIVSDSQWDVAPTESCVDDEWGGLNGLSSSDPSSDWNAPAEVWGNYDEEEPGTVQPEEPEQEAAMVSDNEKEEAANQNSSSGKTKKKKKKKKKQGEESGSPGQDGDGVDGEVVIVKEIAPAAPAQAAKSAPIAAGKANEPKKPSEQKTTNEQKKQNEPKKAGDVKKTSAQKTEQKKSEQKSSESKKASEQKTSEPKKANEPKKSNEHKKTSDQKKSADVKKSEEESRSVTVLVESPVLNTLTEKSSSKVQQPQEKNASVNKQNIVPPPLQGKAEENWESPKQQVKRRKRPEGKRDFFFSFFFSS</sequence>
<evidence type="ECO:0000256" key="1">
    <source>
        <dbReference type="ARBA" id="ARBA00004123"/>
    </source>
</evidence>
<evidence type="ECO:0000256" key="3">
    <source>
        <dbReference type="SAM" id="MobiDB-lite"/>
    </source>
</evidence>
<keyword evidence="5" id="KW-1185">Reference proteome</keyword>
<feature type="compositionally biased region" description="Polar residues" evidence="3">
    <location>
        <begin position="378"/>
        <end position="388"/>
    </location>
</feature>
<feature type="region of interest" description="Disordered" evidence="3">
    <location>
        <begin position="275"/>
        <end position="300"/>
    </location>
</feature>
<feature type="compositionally biased region" description="Basic and acidic residues" evidence="3">
    <location>
        <begin position="490"/>
        <end position="579"/>
    </location>
</feature>
<dbReference type="InterPro" id="IPR052305">
    <property type="entry name" value="TransReg_TumorExp"/>
</dbReference>
<name>A0A8C5MYS7_9ANUR</name>
<dbReference type="GO" id="GO:0045766">
    <property type="term" value="P:positive regulation of angiogenesis"/>
    <property type="evidence" value="ECO:0007669"/>
    <property type="project" value="InterPro"/>
</dbReference>
<evidence type="ECO:0000256" key="2">
    <source>
        <dbReference type="ARBA" id="ARBA00023242"/>
    </source>
</evidence>